<protein>
    <submittedName>
        <fullName evidence="1">Phage tail protein I</fullName>
    </submittedName>
</protein>
<reference evidence="1" key="1">
    <citation type="submission" date="2023-07" db="EMBL/GenBank/DDBJ databases">
        <title>A collection of bacterial strains from the Burkholderia cepacia Research Laboratory and Repository.</title>
        <authorList>
            <person name="Lipuma J."/>
            <person name="Spilker T."/>
            <person name="Caverly L."/>
        </authorList>
    </citation>
    <scope>NUCLEOTIDE SEQUENCE</scope>
    <source>
        <strain evidence="1">AU42020</strain>
    </source>
</reference>
<dbReference type="RefSeq" id="WP_226288750.1">
    <property type="nucleotide sequence ID" value="NZ_JAUJSQ010000014.1"/>
</dbReference>
<evidence type="ECO:0000313" key="2">
    <source>
        <dbReference type="Proteomes" id="UP001171606"/>
    </source>
</evidence>
<proteinExistence type="predicted"/>
<dbReference type="Pfam" id="PF09684">
    <property type="entry name" value="Tail_P2_I"/>
    <property type="match status" value="1"/>
</dbReference>
<gene>
    <name evidence="1" type="ORF">QZM52_28340</name>
</gene>
<dbReference type="NCBIfam" id="TIGR01634">
    <property type="entry name" value="tail_P2_I"/>
    <property type="match status" value="1"/>
</dbReference>
<accession>A0ABT8PJC9</accession>
<sequence length="182" mass="20933">MPPNATPLERALERVMHEPGRLPVPIARLWNPAKCPVNLLPWLAWSISVDEWDATWPEVVKRDTLAVTPMILARKGTPWAIKEVLRTYGHPDAELIERVDSQRHDGSIMRDGKHRRGGGKRWATFRIVLKRPITIDQAQQLLRRIDIVKRKCCHLVDLDYTRAALRHNGFATRNGEYTRGVV</sequence>
<name>A0ABT8PJC9_9BURK</name>
<evidence type="ECO:0000313" key="1">
    <source>
        <dbReference type="EMBL" id="MDN7935187.1"/>
    </source>
</evidence>
<dbReference type="EMBL" id="JAUJSQ010000014">
    <property type="protein sequence ID" value="MDN7935187.1"/>
    <property type="molecule type" value="Genomic_DNA"/>
</dbReference>
<dbReference type="Proteomes" id="UP001171606">
    <property type="component" value="Unassembled WGS sequence"/>
</dbReference>
<dbReference type="InterPro" id="IPR006521">
    <property type="entry name" value="Tail_protein_I"/>
</dbReference>
<organism evidence="1 2">
    <name type="scientific">Burkholderia metallica</name>
    <dbReference type="NCBI Taxonomy" id="488729"/>
    <lineage>
        <taxon>Bacteria</taxon>
        <taxon>Pseudomonadati</taxon>
        <taxon>Pseudomonadota</taxon>
        <taxon>Betaproteobacteria</taxon>
        <taxon>Burkholderiales</taxon>
        <taxon>Burkholderiaceae</taxon>
        <taxon>Burkholderia</taxon>
        <taxon>Burkholderia cepacia complex</taxon>
    </lineage>
</organism>
<keyword evidence="2" id="KW-1185">Reference proteome</keyword>
<comment type="caution">
    <text evidence="1">The sequence shown here is derived from an EMBL/GenBank/DDBJ whole genome shotgun (WGS) entry which is preliminary data.</text>
</comment>